<dbReference type="EMBL" id="JACCBJ010000001">
    <property type="protein sequence ID" value="NYD75418.1"/>
    <property type="molecule type" value="Genomic_DNA"/>
</dbReference>
<dbReference type="GO" id="GO:0000976">
    <property type="term" value="F:transcription cis-regulatory region binding"/>
    <property type="evidence" value="ECO:0007669"/>
    <property type="project" value="TreeGrafter"/>
</dbReference>
<comment type="caution">
    <text evidence="7">The sequence shown here is derived from an EMBL/GenBank/DDBJ whole genome shotgun (WGS) entry which is preliminary data.</text>
</comment>
<evidence type="ECO:0000256" key="5">
    <source>
        <dbReference type="SAM" id="MobiDB-lite"/>
    </source>
</evidence>
<evidence type="ECO:0000259" key="6">
    <source>
        <dbReference type="PROSITE" id="PS50977"/>
    </source>
</evidence>
<dbReference type="SUPFAM" id="SSF48498">
    <property type="entry name" value="Tetracyclin repressor-like, C-terminal domain"/>
    <property type="match status" value="2"/>
</dbReference>
<dbReference type="PANTHER" id="PTHR30055:SF234">
    <property type="entry name" value="HTH-TYPE TRANSCRIPTIONAL REGULATOR BETI"/>
    <property type="match status" value="1"/>
</dbReference>
<dbReference type="FunFam" id="1.10.10.60:FF:000141">
    <property type="entry name" value="TetR family transcriptional regulator"/>
    <property type="match status" value="1"/>
</dbReference>
<sequence length="420" mass="45254">MTSVIDGSRFARAAATRQAILDAATELFCRNGYRFVSLRDIAAEAGITHPALLKHFAGKEELLGQVARRLDVASAATSTPLDALPFAAAARRQEAVPGFVPLFAALTGEASAASHPLHAWMRERAAELRSGRADAIAAGARRGLVSADRAADDEALRLTAAWDGLRMLRQYLPDRVDVAATLERYQELIAHPRGWAPPGTPPAPEPSPPAPKLPPIAEEPSGPEAGYRTGRERRAKIVDGATALFAREGYGDTSLLDIATRVGVSKSALYHHFPSKDALLHEVMRERDRRIDDRGTTDPGASAADVLRSFADGAAANEAEQPGLIELYAVISSEATPRSHDAHAYFEHRFTVALDGFATLLRAAAKDGALPPHRDPEHEALWLLALWDGLQYQWLYDHASVDVAAQLRAHLADILPGGRA</sequence>
<dbReference type="GO" id="GO:0003700">
    <property type="term" value="F:DNA-binding transcription factor activity"/>
    <property type="evidence" value="ECO:0007669"/>
    <property type="project" value="TreeGrafter"/>
</dbReference>
<keyword evidence="8" id="KW-1185">Reference proteome</keyword>
<dbReference type="Pfam" id="PF00440">
    <property type="entry name" value="TetR_N"/>
    <property type="match status" value="2"/>
</dbReference>
<dbReference type="SUPFAM" id="SSF46689">
    <property type="entry name" value="Homeodomain-like"/>
    <property type="match status" value="2"/>
</dbReference>
<feature type="DNA-binding region" description="H-T-H motif" evidence="4">
    <location>
        <begin position="37"/>
        <end position="56"/>
    </location>
</feature>
<dbReference type="GO" id="GO:0045892">
    <property type="term" value="P:negative regulation of DNA-templated transcription"/>
    <property type="evidence" value="ECO:0007669"/>
    <property type="project" value="UniProtKB-ARBA"/>
</dbReference>
<reference evidence="7 8" key="1">
    <citation type="submission" date="2020-07" db="EMBL/GenBank/DDBJ databases">
        <title>Sequencing the genomes of 1000 actinobacteria strains.</title>
        <authorList>
            <person name="Klenk H.-P."/>
        </authorList>
    </citation>
    <scope>NUCLEOTIDE SEQUENCE [LARGE SCALE GENOMIC DNA]</scope>
    <source>
        <strain evidence="7 8">DSM 23871</strain>
    </source>
</reference>
<evidence type="ECO:0000256" key="1">
    <source>
        <dbReference type="ARBA" id="ARBA00023015"/>
    </source>
</evidence>
<evidence type="ECO:0000256" key="3">
    <source>
        <dbReference type="ARBA" id="ARBA00023163"/>
    </source>
</evidence>
<dbReference type="PROSITE" id="PS50977">
    <property type="entry name" value="HTH_TETR_2"/>
    <property type="match status" value="2"/>
</dbReference>
<dbReference type="InterPro" id="IPR036271">
    <property type="entry name" value="Tet_transcr_reg_TetR-rel_C_sf"/>
</dbReference>
<feature type="domain" description="HTH tetR-type" evidence="6">
    <location>
        <begin position="14"/>
        <end position="74"/>
    </location>
</feature>
<feature type="compositionally biased region" description="Pro residues" evidence="5">
    <location>
        <begin position="198"/>
        <end position="214"/>
    </location>
</feature>
<dbReference type="InterPro" id="IPR050109">
    <property type="entry name" value="HTH-type_TetR-like_transc_reg"/>
</dbReference>
<evidence type="ECO:0000313" key="8">
    <source>
        <dbReference type="Proteomes" id="UP000589620"/>
    </source>
</evidence>
<name>A0A852T1G1_9MICO</name>
<keyword evidence="3" id="KW-0804">Transcription</keyword>
<dbReference type="Gene3D" id="1.10.357.10">
    <property type="entry name" value="Tetracycline Repressor, domain 2"/>
    <property type="match status" value="2"/>
</dbReference>
<protein>
    <submittedName>
        <fullName evidence="7">AcrR family transcriptional regulator</fullName>
    </submittedName>
</protein>
<dbReference type="Proteomes" id="UP000589620">
    <property type="component" value="Unassembled WGS sequence"/>
</dbReference>
<dbReference type="PRINTS" id="PR00455">
    <property type="entry name" value="HTHTETR"/>
</dbReference>
<evidence type="ECO:0000313" key="7">
    <source>
        <dbReference type="EMBL" id="NYD75418.1"/>
    </source>
</evidence>
<keyword evidence="2 4" id="KW-0238">DNA-binding</keyword>
<evidence type="ECO:0000256" key="2">
    <source>
        <dbReference type="ARBA" id="ARBA00023125"/>
    </source>
</evidence>
<keyword evidence="1" id="KW-0805">Transcription regulation</keyword>
<feature type="DNA-binding region" description="H-T-H motif" evidence="4">
    <location>
        <begin position="254"/>
        <end position="273"/>
    </location>
</feature>
<feature type="region of interest" description="Disordered" evidence="5">
    <location>
        <begin position="192"/>
        <end position="231"/>
    </location>
</feature>
<dbReference type="PANTHER" id="PTHR30055">
    <property type="entry name" value="HTH-TYPE TRANSCRIPTIONAL REGULATOR RUTR"/>
    <property type="match status" value="1"/>
</dbReference>
<dbReference type="AlphaFoldDB" id="A0A852T1G1"/>
<proteinExistence type="predicted"/>
<dbReference type="InterPro" id="IPR009057">
    <property type="entry name" value="Homeodomain-like_sf"/>
</dbReference>
<accession>A0A852T1G1</accession>
<evidence type="ECO:0000256" key="4">
    <source>
        <dbReference type="PROSITE-ProRule" id="PRU00335"/>
    </source>
</evidence>
<organism evidence="7 8">
    <name type="scientific">Leifsonia soli</name>
    <dbReference type="NCBI Taxonomy" id="582665"/>
    <lineage>
        <taxon>Bacteria</taxon>
        <taxon>Bacillati</taxon>
        <taxon>Actinomycetota</taxon>
        <taxon>Actinomycetes</taxon>
        <taxon>Micrococcales</taxon>
        <taxon>Microbacteriaceae</taxon>
        <taxon>Leifsonia</taxon>
    </lineage>
</organism>
<dbReference type="InterPro" id="IPR001647">
    <property type="entry name" value="HTH_TetR"/>
</dbReference>
<feature type="domain" description="HTH tetR-type" evidence="6">
    <location>
        <begin position="231"/>
        <end position="291"/>
    </location>
</feature>
<gene>
    <name evidence="7" type="ORF">BJ963_002937</name>
</gene>